<accession>A0A2P6NL94</accession>
<gene>
    <name evidence="1" type="ORF">PROFUN_07826</name>
</gene>
<sequence length="190" mass="21002">MGCWTSPSANYWALEVIFPEERGSVRCVGFLPTITQLCEYRPRAAPSKCNRFHFENTLLSGKKCYCEMVLTLDSVRVLDHHGNQASVEEVQPVCPGSFTFSRASPDLFSHDTDRSVPEGGLYVSRSARTNTGVYVIETTWQGDSKRESTFDSLTESGDLLHCGDDANYSGTIVAEGFSLLIDQVCAPLDE</sequence>
<dbReference type="EMBL" id="MDYQ01000057">
    <property type="protein sequence ID" value="PRP84724.1"/>
    <property type="molecule type" value="Genomic_DNA"/>
</dbReference>
<keyword evidence="2" id="KW-1185">Reference proteome</keyword>
<comment type="caution">
    <text evidence="1">The sequence shown here is derived from an EMBL/GenBank/DDBJ whole genome shotgun (WGS) entry which is preliminary data.</text>
</comment>
<organism evidence="1 2">
    <name type="scientific">Planoprotostelium fungivorum</name>
    <dbReference type="NCBI Taxonomy" id="1890364"/>
    <lineage>
        <taxon>Eukaryota</taxon>
        <taxon>Amoebozoa</taxon>
        <taxon>Evosea</taxon>
        <taxon>Variosea</taxon>
        <taxon>Cavosteliida</taxon>
        <taxon>Cavosteliaceae</taxon>
        <taxon>Planoprotostelium</taxon>
    </lineage>
</organism>
<name>A0A2P6NL94_9EUKA</name>
<dbReference type="Proteomes" id="UP000241769">
    <property type="component" value="Unassembled WGS sequence"/>
</dbReference>
<reference evidence="1 2" key="1">
    <citation type="journal article" date="2018" name="Genome Biol. Evol.">
        <title>Multiple Roots of Fruiting Body Formation in Amoebozoa.</title>
        <authorList>
            <person name="Hillmann F."/>
            <person name="Forbes G."/>
            <person name="Novohradska S."/>
            <person name="Ferling I."/>
            <person name="Riege K."/>
            <person name="Groth M."/>
            <person name="Westermann M."/>
            <person name="Marz M."/>
            <person name="Spaller T."/>
            <person name="Winckler T."/>
            <person name="Schaap P."/>
            <person name="Glockner G."/>
        </authorList>
    </citation>
    <scope>NUCLEOTIDE SEQUENCE [LARGE SCALE GENOMIC DNA]</scope>
    <source>
        <strain evidence="1 2">Jena</strain>
    </source>
</reference>
<dbReference type="InParanoid" id="A0A2P6NL94"/>
<evidence type="ECO:0000313" key="2">
    <source>
        <dbReference type="Proteomes" id="UP000241769"/>
    </source>
</evidence>
<protein>
    <submittedName>
        <fullName evidence="1">Uncharacterized protein</fullName>
    </submittedName>
</protein>
<dbReference type="AlphaFoldDB" id="A0A2P6NL94"/>
<evidence type="ECO:0000313" key="1">
    <source>
        <dbReference type="EMBL" id="PRP84724.1"/>
    </source>
</evidence>
<proteinExistence type="predicted"/>